<accession>A0A9X0CAU3</accession>
<reference evidence="3" key="1">
    <citation type="submission" date="2022-12" db="EMBL/GenBank/DDBJ databases">
        <authorList>
            <person name="Petersen C."/>
        </authorList>
    </citation>
    <scope>NUCLEOTIDE SEQUENCE</scope>
    <source>
        <strain evidence="3">IBT 29495</strain>
    </source>
</reference>
<dbReference type="OrthoDB" id="4364984at2759"/>
<evidence type="ECO:0008006" key="5">
    <source>
        <dbReference type="Google" id="ProtNLM"/>
    </source>
</evidence>
<dbReference type="AlphaFoldDB" id="A0A9X0CAU3"/>
<feature type="region of interest" description="Disordered" evidence="1">
    <location>
        <begin position="85"/>
        <end position="120"/>
    </location>
</feature>
<dbReference type="EMBL" id="JAPWDS010000001">
    <property type="protein sequence ID" value="KAJ5519700.1"/>
    <property type="molecule type" value="Genomic_DNA"/>
</dbReference>
<protein>
    <recommendedName>
        <fullName evidence="5">Extracellular membrane protein CFEM domain-containing protein</fullName>
    </recommendedName>
</protein>
<gene>
    <name evidence="3" type="ORF">N7463_000153</name>
</gene>
<keyword evidence="4" id="KW-1185">Reference proteome</keyword>
<proteinExistence type="predicted"/>
<evidence type="ECO:0000313" key="4">
    <source>
        <dbReference type="Proteomes" id="UP001149954"/>
    </source>
</evidence>
<dbReference type="Proteomes" id="UP001149954">
    <property type="component" value="Unassembled WGS sequence"/>
</dbReference>
<evidence type="ECO:0000313" key="3">
    <source>
        <dbReference type="EMBL" id="KAJ5519700.1"/>
    </source>
</evidence>
<organism evidence="3 4">
    <name type="scientific">Penicillium fimorum</name>
    <dbReference type="NCBI Taxonomy" id="1882269"/>
    <lineage>
        <taxon>Eukaryota</taxon>
        <taxon>Fungi</taxon>
        <taxon>Dikarya</taxon>
        <taxon>Ascomycota</taxon>
        <taxon>Pezizomycotina</taxon>
        <taxon>Eurotiomycetes</taxon>
        <taxon>Eurotiomycetidae</taxon>
        <taxon>Eurotiales</taxon>
        <taxon>Aspergillaceae</taxon>
        <taxon>Penicillium</taxon>
    </lineage>
</organism>
<feature type="compositionally biased region" description="Basic and acidic residues" evidence="1">
    <location>
        <begin position="97"/>
        <end position="111"/>
    </location>
</feature>
<name>A0A9X0CAU3_9EURO</name>
<comment type="caution">
    <text evidence="3">The sequence shown here is derived from an EMBL/GenBank/DDBJ whole genome shotgun (WGS) entry which is preliminary data.</text>
</comment>
<evidence type="ECO:0000256" key="2">
    <source>
        <dbReference type="SAM" id="SignalP"/>
    </source>
</evidence>
<sequence length="253" mass="25704">MRSFIIVPILMASAMAQSTSDYLSCASAVINGAIKSNFTSCTSKTSQECACANKSAFQSISTSSVPACIGLDIISLISDLCPDTETKVTETTSTETKSTETKPTETKDAFRHGGRPMEPVKRADGAKLTIYVTETRSDCGCTRTAVGGYTHGSTTVVGNTMHISQVPVNVPTPSSMGAMVAASSTSVAREHGLMGGEASSSVFGQAGATPSAGGSGVDAKSFSPYTGAAVETSVNGGVMMLGVAAVLAVMVAL</sequence>
<reference evidence="3" key="2">
    <citation type="journal article" date="2023" name="IMA Fungus">
        <title>Comparative genomic study of the Penicillium genus elucidates a diverse pangenome and 15 lateral gene transfer events.</title>
        <authorList>
            <person name="Petersen C."/>
            <person name="Sorensen T."/>
            <person name="Nielsen M.R."/>
            <person name="Sondergaard T.E."/>
            <person name="Sorensen J.L."/>
            <person name="Fitzpatrick D.A."/>
            <person name="Frisvad J.C."/>
            <person name="Nielsen K.L."/>
        </authorList>
    </citation>
    <scope>NUCLEOTIDE SEQUENCE</scope>
    <source>
        <strain evidence="3">IBT 29495</strain>
    </source>
</reference>
<feature type="signal peptide" evidence="2">
    <location>
        <begin position="1"/>
        <end position="16"/>
    </location>
</feature>
<evidence type="ECO:0000256" key="1">
    <source>
        <dbReference type="SAM" id="MobiDB-lite"/>
    </source>
</evidence>
<keyword evidence="2" id="KW-0732">Signal</keyword>
<feature type="chain" id="PRO_5040864328" description="Extracellular membrane protein CFEM domain-containing protein" evidence="2">
    <location>
        <begin position="17"/>
        <end position="253"/>
    </location>
</feature>